<evidence type="ECO:0000313" key="2">
    <source>
        <dbReference type="Proteomes" id="UP000054928"/>
    </source>
</evidence>
<keyword evidence="2" id="KW-1185">Reference proteome</keyword>
<sequence length="59" mass="6632">MSRRVSLRAELLTSCAADSRVSKINQCKLTTALLPRNWSDERISFHPSLHCQLLPPLGI</sequence>
<dbReference type="EMBL" id="CCYD01002182">
    <property type="protein sequence ID" value="CEG46704.1"/>
    <property type="molecule type" value="Genomic_DNA"/>
</dbReference>
<dbReference type="AlphaFoldDB" id="A0A0P1AZV4"/>
<proteinExistence type="predicted"/>
<evidence type="ECO:0000313" key="1">
    <source>
        <dbReference type="EMBL" id="CEG46704.1"/>
    </source>
</evidence>
<accession>A0A0P1AZV4</accession>
<organism evidence="1 2">
    <name type="scientific">Plasmopara halstedii</name>
    <name type="common">Downy mildew of sunflower</name>
    <dbReference type="NCBI Taxonomy" id="4781"/>
    <lineage>
        <taxon>Eukaryota</taxon>
        <taxon>Sar</taxon>
        <taxon>Stramenopiles</taxon>
        <taxon>Oomycota</taxon>
        <taxon>Peronosporomycetes</taxon>
        <taxon>Peronosporales</taxon>
        <taxon>Peronosporaceae</taxon>
        <taxon>Plasmopara</taxon>
    </lineage>
</organism>
<dbReference type="RefSeq" id="XP_024583073.1">
    <property type="nucleotide sequence ID" value="XM_024717589.1"/>
</dbReference>
<name>A0A0P1AZV4_PLAHL</name>
<protein>
    <submittedName>
        <fullName evidence="1">Uncharacterized protein</fullName>
    </submittedName>
</protein>
<dbReference type="Proteomes" id="UP000054928">
    <property type="component" value="Unassembled WGS sequence"/>
</dbReference>
<dbReference type="GeneID" id="36398440"/>
<reference evidence="2" key="1">
    <citation type="submission" date="2014-09" db="EMBL/GenBank/DDBJ databases">
        <authorList>
            <person name="Sharma Rahul"/>
            <person name="Thines Marco"/>
        </authorList>
    </citation>
    <scope>NUCLEOTIDE SEQUENCE [LARGE SCALE GENOMIC DNA]</scope>
</reference>